<dbReference type="Proteomes" id="UP000007264">
    <property type="component" value="Unassembled WGS sequence"/>
</dbReference>
<gene>
    <name evidence="2" type="ORF">COCSUDRAFT_53521</name>
</gene>
<name>I0YXM3_COCSC</name>
<dbReference type="KEGG" id="csl:COCSUDRAFT_53521"/>
<sequence>MLTRVEAANFSFLRSIGAFKRCVALIKPSRVHLIHKKTFVAAFGGNRKEQSVFQGYVQPTAPPNPLAHSPWYFKVPMVLIAVSLTLRLFKRLTRPGSLDSLEGRGLINEERNVSNSDPFYDNVMKNVRTVQIEELSKEQIEAARLRRRRDRDVGSLDLEEVELPENHPFAVKKKVSKDEEELQNARLKVTRGLPLQDLSGSRGFPDSEPQPQPQPQRSRRQQRDK</sequence>
<comment type="caution">
    <text evidence="2">The sequence shown here is derived from an EMBL/GenBank/DDBJ whole genome shotgun (WGS) entry which is preliminary data.</text>
</comment>
<evidence type="ECO:0000313" key="3">
    <source>
        <dbReference type="Proteomes" id="UP000007264"/>
    </source>
</evidence>
<proteinExistence type="predicted"/>
<feature type="region of interest" description="Disordered" evidence="1">
    <location>
        <begin position="182"/>
        <end position="225"/>
    </location>
</feature>
<accession>I0YXM3</accession>
<dbReference type="RefSeq" id="XP_005647686.1">
    <property type="nucleotide sequence ID" value="XM_005647629.1"/>
</dbReference>
<dbReference type="EMBL" id="AGSI01000008">
    <property type="protein sequence ID" value="EIE23142.1"/>
    <property type="molecule type" value="Genomic_DNA"/>
</dbReference>
<dbReference type="AlphaFoldDB" id="I0YXM3"/>
<evidence type="ECO:0000313" key="2">
    <source>
        <dbReference type="EMBL" id="EIE23142.1"/>
    </source>
</evidence>
<keyword evidence="3" id="KW-1185">Reference proteome</keyword>
<dbReference type="OrthoDB" id="509308at2759"/>
<dbReference type="eggNOG" id="ENOG502SDMF">
    <property type="taxonomic scope" value="Eukaryota"/>
</dbReference>
<reference evidence="2 3" key="1">
    <citation type="journal article" date="2012" name="Genome Biol.">
        <title>The genome of the polar eukaryotic microalga coccomyxa subellipsoidea reveals traits of cold adaptation.</title>
        <authorList>
            <person name="Blanc G."/>
            <person name="Agarkova I."/>
            <person name="Grimwood J."/>
            <person name="Kuo A."/>
            <person name="Brueggeman A."/>
            <person name="Dunigan D."/>
            <person name="Gurnon J."/>
            <person name="Ladunga I."/>
            <person name="Lindquist E."/>
            <person name="Lucas S."/>
            <person name="Pangilinan J."/>
            <person name="Proschold T."/>
            <person name="Salamov A."/>
            <person name="Schmutz J."/>
            <person name="Weeks D."/>
            <person name="Yamada T."/>
            <person name="Claverie J.M."/>
            <person name="Grigoriev I."/>
            <person name="Van Etten J."/>
            <person name="Lomsadze A."/>
            <person name="Borodovsky M."/>
        </authorList>
    </citation>
    <scope>NUCLEOTIDE SEQUENCE [LARGE SCALE GENOMIC DNA]</scope>
    <source>
        <strain evidence="2 3">C-169</strain>
    </source>
</reference>
<evidence type="ECO:0000256" key="1">
    <source>
        <dbReference type="SAM" id="MobiDB-lite"/>
    </source>
</evidence>
<organism evidence="2 3">
    <name type="scientific">Coccomyxa subellipsoidea (strain C-169)</name>
    <name type="common">Green microalga</name>
    <dbReference type="NCBI Taxonomy" id="574566"/>
    <lineage>
        <taxon>Eukaryota</taxon>
        <taxon>Viridiplantae</taxon>
        <taxon>Chlorophyta</taxon>
        <taxon>core chlorophytes</taxon>
        <taxon>Trebouxiophyceae</taxon>
        <taxon>Trebouxiophyceae incertae sedis</taxon>
        <taxon>Coccomyxaceae</taxon>
        <taxon>Coccomyxa</taxon>
        <taxon>Coccomyxa subellipsoidea</taxon>
    </lineage>
</organism>
<dbReference type="GeneID" id="17041130"/>
<protein>
    <submittedName>
        <fullName evidence="2">Uncharacterized protein</fullName>
    </submittedName>
</protein>